<dbReference type="PANTHER" id="PTHR31286:SF173">
    <property type="entry name" value="DUF4283 DOMAIN-CONTAINING PROTEIN"/>
    <property type="match status" value="1"/>
</dbReference>
<dbReference type="PANTHER" id="PTHR31286">
    <property type="entry name" value="GLYCINE-RICH CELL WALL STRUCTURAL PROTEIN 1.8-LIKE"/>
    <property type="match status" value="1"/>
</dbReference>
<dbReference type="Proteomes" id="UP001358586">
    <property type="component" value="Chromosome 10"/>
</dbReference>
<dbReference type="InterPro" id="IPR040256">
    <property type="entry name" value="At4g02000-like"/>
</dbReference>
<gene>
    <name evidence="1" type="ORF">PVK06_035902</name>
</gene>
<reference evidence="1 2" key="1">
    <citation type="submission" date="2023-03" db="EMBL/GenBank/DDBJ databases">
        <title>WGS of Gossypium arboreum.</title>
        <authorList>
            <person name="Yu D."/>
        </authorList>
    </citation>
    <scope>NUCLEOTIDE SEQUENCE [LARGE SCALE GENOMIC DNA]</scope>
    <source>
        <tissue evidence="1">Leaf</tissue>
    </source>
</reference>
<evidence type="ECO:0000313" key="1">
    <source>
        <dbReference type="EMBL" id="KAK5794663.1"/>
    </source>
</evidence>
<evidence type="ECO:0008006" key="3">
    <source>
        <dbReference type="Google" id="ProtNLM"/>
    </source>
</evidence>
<sequence length="231" mass="26096">MLIESRPIPSISWKDKLLGVDFDALNKKRSNYPGDCTDKELEFLKGNVHRSMVNGIPSIDFSERIQKILFKKMELTIVLKLLEKNIGYGALHSRVCSLWSPSKPFHLMYIENGGLLGFLYKKKILEEIGETVGKVVRLDLNTDNRTRGRFARMAIYVNLEKPLIAQVIVNGLPQKVVYEGLPTICYTCERYGYSKEFCSSLQSKIDSGKDQAEVSPVKVLAVENVTFTSLG</sequence>
<accession>A0ABR0NI12</accession>
<proteinExistence type="predicted"/>
<organism evidence="1 2">
    <name type="scientific">Gossypium arboreum</name>
    <name type="common">Tree cotton</name>
    <name type="synonym">Gossypium nanking</name>
    <dbReference type="NCBI Taxonomy" id="29729"/>
    <lineage>
        <taxon>Eukaryota</taxon>
        <taxon>Viridiplantae</taxon>
        <taxon>Streptophyta</taxon>
        <taxon>Embryophyta</taxon>
        <taxon>Tracheophyta</taxon>
        <taxon>Spermatophyta</taxon>
        <taxon>Magnoliopsida</taxon>
        <taxon>eudicotyledons</taxon>
        <taxon>Gunneridae</taxon>
        <taxon>Pentapetalae</taxon>
        <taxon>rosids</taxon>
        <taxon>malvids</taxon>
        <taxon>Malvales</taxon>
        <taxon>Malvaceae</taxon>
        <taxon>Malvoideae</taxon>
        <taxon>Gossypium</taxon>
    </lineage>
</organism>
<name>A0ABR0NI12_GOSAR</name>
<evidence type="ECO:0000313" key="2">
    <source>
        <dbReference type="Proteomes" id="UP001358586"/>
    </source>
</evidence>
<comment type="caution">
    <text evidence="1">The sequence shown here is derived from an EMBL/GenBank/DDBJ whole genome shotgun (WGS) entry which is preliminary data.</text>
</comment>
<protein>
    <recommendedName>
        <fullName evidence="3">DUF4283 domain-containing protein</fullName>
    </recommendedName>
</protein>
<dbReference type="EMBL" id="JARKNE010000010">
    <property type="protein sequence ID" value="KAK5794663.1"/>
    <property type="molecule type" value="Genomic_DNA"/>
</dbReference>
<keyword evidence="2" id="KW-1185">Reference proteome</keyword>